<comment type="caution">
    <text evidence="2">The sequence shown here is derived from an EMBL/GenBank/DDBJ whole genome shotgun (WGS) entry which is preliminary data.</text>
</comment>
<accession>A0ABD0YH53</accession>
<sequence>MERFNFFVKDLDSRNIEVSARSVVSDQAIVMAHFVANIQPSLSEIHHHQHDHQHEQQPAPGHHVSSMSPVPPNIGIVHHHHHKQQHQQQQHQQQQQQQQQQHQKHHPALVQPHEAETHHQPHPLSSESVSK</sequence>
<dbReference type="EMBL" id="JBFDAA010000015">
    <property type="protein sequence ID" value="KAL1117718.1"/>
    <property type="molecule type" value="Genomic_DNA"/>
</dbReference>
<dbReference type="Proteomes" id="UP001558652">
    <property type="component" value="Unassembled WGS sequence"/>
</dbReference>
<feature type="region of interest" description="Disordered" evidence="1">
    <location>
        <begin position="45"/>
        <end position="131"/>
    </location>
</feature>
<name>A0ABD0YH53_9HEMI</name>
<reference evidence="2 3" key="1">
    <citation type="submission" date="2024-07" db="EMBL/GenBank/DDBJ databases">
        <title>Chromosome-level genome assembly of the water stick insect Ranatra chinensis (Heteroptera: Nepidae).</title>
        <authorList>
            <person name="Liu X."/>
        </authorList>
    </citation>
    <scope>NUCLEOTIDE SEQUENCE [LARGE SCALE GENOMIC DNA]</scope>
    <source>
        <strain evidence="2">Cailab_2021Rc</strain>
        <tissue evidence="2">Muscle</tissue>
    </source>
</reference>
<evidence type="ECO:0000313" key="3">
    <source>
        <dbReference type="Proteomes" id="UP001558652"/>
    </source>
</evidence>
<gene>
    <name evidence="2" type="ORF">AAG570_004033</name>
</gene>
<proteinExistence type="predicted"/>
<dbReference type="AlphaFoldDB" id="A0ABD0YH53"/>
<evidence type="ECO:0000313" key="2">
    <source>
        <dbReference type="EMBL" id="KAL1117718.1"/>
    </source>
</evidence>
<evidence type="ECO:0000256" key="1">
    <source>
        <dbReference type="SAM" id="MobiDB-lite"/>
    </source>
</evidence>
<keyword evidence="3" id="KW-1185">Reference proteome</keyword>
<protein>
    <submittedName>
        <fullName evidence="2">Uncharacterized protein</fullName>
    </submittedName>
</protein>
<organism evidence="2 3">
    <name type="scientific">Ranatra chinensis</name>
    <dbReference type="NCBI Taxonomy" id="642074"/>
    <lineage>
        <taxon>Eukaryota</taxon>
        <taxon>Metazoa</taxon>
        <taxon>Ecdysozoa</taxon>
        <taxon>Arthropoda</taxon>
        <taxon>Hexapoda</taxon>
        <taxon>Insecta</taxon>
        <taxon>Pterygota</taxon>
        <taxon>Neoptera</taxon>
        <taxon>Paraneoptera</taxon>
        <taxon>Hemiptera</taxon>
        <taxon>Heteroptera</taxon>
        <taxon>Panheteroptera</taxon>
        <taxon>Nepomorpha</taxon>
        <taxon>Nepidae</taxon>
        <taxon>Ranatrinae</taxon>
        <taxon>Ranatra</taxon>
    </lineage>
</organism>
<feature type="compositionally biased region" description="Low complexity" evidence="1">
    <location>
        <begin position="86"/>
        <end position="101"/>
    </location>
</feature>